<dbReference type="GeneTree" id="ENSGT00940000160767"/>
<dbReference type="InterPro" id="IPR020901">
    <property type="entry name" value="Prtase_inh_Kunz-CS"/>
</dbReference>
<evidence type="ECO:0000256" key="9">
    <source>
        <dbReference type="ARBA" id="ARBA00023157"/>
    </source>
</evidence>
<dbReference type="OMA" id="WWILCAV"/>
<dbReference type="GO" id="GO:0005615">
    <property type="term" value="C:extracellular space"/>
    <property type="evidence" value="ECO:0000318"/>
    <property type="project" value="GO_Central"/>
</dbReference>
<dbReference type="CTD" id="7035"/>
<reference evidence="16" key="2">
    <citation type="submission" date="2025-09" db="UniProtKB">
        <authorList>
            <consortium name="Ensembl"/>
        </authorList>
    </citation>
    <scope>IDENTIFICATION</scope>
    <source>
        <strain evidence="16">Glennie</strain>
    </source>
</reference>
<dbReference type="Pfam" id="PF00014">
    <property type="entry name" value="Kunitz_BPTI"/>
    <property type="match status" value="3"/>
</dbReference>
<sequence length="291" mass="33039">MKKGNLFVASMFLLQSCESLLPIASFENGEDHGDDTGMALYPLKISHSSCALKADGGPCRAMLRRYFFNISSRKCEEFEYGGCGGNENKFLMLEDCQKKCISEYSPRTKGLKEKPEFCYLEEDVGICRGLISRYFYNNQSKQCEEFKYGGCLGNENNFESLEECKRTCGDGLDSLQVDKEEIQPDIIVKPSQLPSDFEFSSPSWCRTPAERGLCRANEKRFFYNAVIGRCHPFNYSGCGGNENNFTTRKACLQNCKKGFNRKVKGGLIKTKRKRKKLPVKITYEKILIGKI</sequence>
<keyword evidence="6" id="KW-0677">Repeat</keyword>
<dbReference type="FunCoup" id="A0A6I8NAW5">
    <property type="interactions" value="241"/>
</dbReference>
<evidence type="ECO:0000259" key="15">
    <source>
        <dbReference type="PROSITE" id="PS50279"/>
    </source>
</evidence>
<feature type="signal peptide" evidence="13">
    <location>
        <begin position="1"/>
        <end position="19"/>
    </location>
</feature>
<dbReference type="GeneID" id="100086245"/>
<evidence type="ECO:0000256" key="3">
    <source>
        <dbReference type="ARBA" id="ARBA00022690"/>
    </source>
</evidence>
<dbReference type="FunFam" id="4.10.410.10:FF:000012">
    <property type="entry name" value="Tissue factor pathway inhibitor"/>
    <property type="match status" value="1"/>
</dbReference>
<dbReference type="PROSITE" id="PS00280">
    <property type="entry name" value="BPTI_KUNITZ_1"/>
    <property type="match status" value="2"/>
</dbReference>
<keyword evidence="7 13" id="KW-0722">Serine protease inhibitor</keyword>
<evidence type="ECO:0000256" key="13">
    <source>
        <dbReference type="PIRNR" id="PIRNR001620"/>
    </source>
</evidence>
<feature type="domain" description="BPTI/Kunitz inhibitor" evidence="15">
    <location>
        <begin position="205"/>
        <end position="255"/>
    </location>
</feature>
<dbReference type="PROSITE" id="PS50279">
    <property type="entry name" value="BPTI_KUNITZ_2"/>
    <property type="match status" value="3"/>
</dbReference>
<dbReference type="GO" id="GO:0009986">
    <property type="term" value="C:cell surface"/>
    <property type="evidence" value="ECO:0007669"/>
    <property type="project" value="Ensembl"/>
</dbReference>
<dbReference type="CDD" id="cd22613">
    <property type="entry name" value="Kunitz_TFPI1_1-like"/>
    <property type="match status" value="1"/>
</dbReference>
<dbReference type="GO" id="GO:0007596">
    <property type="term" value="P:blood coagulation"/>
    <property type="evidence" value="ECO:0007669"/>
    <property type="project" value="UniProtKB-UniRule"/>
</dbReference>
<keyword evidence="8 13" id="KW-0094">Blood coagulation</keyword>
<dbReference type="CDD" id="cd22615">
    <property type="entry name" value="Kunitz_TFPI1_TFPI2_3-like"/>
    <property type="match status" value="1"/>
</dbReference>
<proteinExistence type="predicted"/>
<dbReference type="OrthoDB" id="5950222at2759"/>
<dbReference type="FunFam" id="4.10.410.10:FF:000013">
    <property type="entry name" value="Tissue factor pathway inhibitor"/>
    <property type="match status" value="1"/>
</dbReference>
<dbReference type="SUPFAM" id="SSF57362">
    <property type="entry name" value="BPTI-like"/>
    <property type="match status" value="3"/>
</dbReference>
<feature type="chain" id="PRO_5026415950" description="Tissue factor pathway inhibitor" evidence="13">
    <location>
        <begin position="20"/>
        <end position="291"/>
    </location>
</feature>
<accession>A0A6I8NAW5</accession>
<dbReference type="PIRSF" id="PIRSF001620">
    <property type="entry name" value="TFPI"/>
    <property type="match status" value="1"/>
</dbReference>
<dbReference type="PROSITE" id="PS51257">
    <property type="entry name" value="PROKAR_LIPOPROTEIN"/>
    <property type="match status" value="1"/>
</dbReference>
<evidence type="ECO:0000256" key="5">
    <source>
        <dbReference type="ARBA" id="ARBA00022729"/>
    </source>
</evidence>
<keyword evidence="2" id="KW-0964">Secreted</keyword>
<keyword evidence="9" id="KW-1015">Disulfide bond</keyword>
<dbReference type="InterPro" id="IPR036880">
    <property type="entry name" value="Kunitz_BPTI_sf"/>
</dbReference>
<keyword evidence="3 13" id="KW-0646">Protease inhibitor</keyword>
<dbReference type="GO" id="GO:0005901">
    <property type="term" value="C:caveola"/>
    <property type="evidence" value="ECO:0007669"/>
    <property type="project" value="Ensembl"/>
</dbReference>
<feature type="site" description="Reactive bond" evidence="14">
    <location>
        <begin position="60"/>
        <end position="61"/>
    </location>
</feature>
<evidence type="ECO:0000313" key="16">
    <source>
        <dbReference type="Ensembl" id="ENSOANP00000037925.1"/>
    </source>
</evidence>
<evidence type="ECO:0000313" key="17">
    <source>
        <dbReference type="Proteomes" id="UP000002279"/>
    </source>
</evidence>
<evidence type="ECO:0000256" key="11">
    <source>
        <dbReference type="ARBA" id="ARBA00057773"/>
    </source>
</evidence>
<dbReference type="InterPro" id="IPR050098">
    <property type="entry name" value="TFPI/VKTCI-like"/>
</dbReference>
<organism evidence="16 17">
    <name type="scientific">Ornithorhynchus anatinus</name>
    <name type="common">Duckbill platypus</name>
    <dbReference type="NCBI Taxonomy" id="9258"/>
    <lineage>
        <taxon>Eukaryota</taxon>
        <taxon>Metazoa</taxon>
        <taxon>Chordata</taxon>
        <taxon>Craniata</taxon>
        <taxon>Vertebrata</taxon>
        <taxon>Euteleostomi</taxon>
        <taxon>Mammalia</taxon>
        <taxon>Monotremata</taxon>
        <taxon>Ornithorhynchidae</taxon>
        <taxon>Ornithorhynchus</taxon>
    </lineage>
</organism>
<feature type="domain" description="BPTI/Kunitz inhibitor" evidence="15">
    <location>
        <begin position="118"/>
        <end position="168"/>
    </location>
</feature>
<evidence type="ECO:0000256" key="6">
    <source>
        <dbReference type="ARBA" id="ARBA00022737"/>
    </source>
</evidence>
<keyword evidence="4 13" id="KW-0356">Hemostasis</keyword>
<dbReference type="PRINTS" id="PR00759">
    <property type="entry name" value="BASICPTASE"/>
</dbReference>
<dbReference type="InParanoid" id="A0A6I8NAW5"/>
<evidence type="ECO:0000256" key="8">
    <source>
        <dbReference type="ARBA" id="ARBA00023084"/>
    </source>
</evidence>
<gene>
    <name evidence="16" type="primary">TFPI</name>
</gene>
<evidence type="ECO:0000256" key="2">
    <source>
        <dbReference type="ARBA" id="ARBA00022525"/>
    </source>
</evidence>
<dbReference type="GO" id="GO:0004867">
    <property type="term" value="F:serine-type endopeptidase inhibitor activity"/>
    <property type="evidence" value="ECO:0000318"/>
    <property type="project" value="GO_Central"/>
</dbReference>
<dbReference type="KEGG" id="oaa:100086245"/>
<keyword evidence="17" id="KW-1185">Reference proteome</keyword>
<comment type="function">
    <text evidence="11">Inhibits factor X (X(a)) directly and, in a Xa-dependent way, inhibits VIIa/tissue factor activity, presumably by forming a quaternary Xa/LACI/VIIa/TF complex. It possesses an antithrombotic action and also the ability to associate with lipoproteins in plasma.</text>
</comment>
<dbReference type="GO" id="GO:0030195">
    <property type="term" value="P:negative regulation of blood coagulation"/>
    <property type="evidence" value="ECO:0007669"/>
    <property type="project" value="Ensembl"/>
</dbReference>
<evidence type="ECO:0000256" key="10">
    <source>
        <dbReference type="ARBA" id="ARBA00023180"/>
    </source>
</evidence>
<dbReference type="InterPro" id="IPR008296">
    <property type="entry name" value="TFPI-like"/>
</dbReference>
<dbReference type="Proteomes" id="UP000002279">
    <property type="component" value="Unplaced"/>
</dbReference>
<evidence type="ECO:0000256" key="7">
    <source>
        <dbReference type="ARBA" id="ARBA00022900"/>
    </source>
</evidence>
<dbReference type="InterPro" id="IPR002223">
    <property type="entry name" value="Kunitz_BPTI"/>
</dbReference>
<keyword evidence="10" id="KW-0325">Glycoprotein</keyword>
<feature type="domain" description="BPTI/Kunitz inhibitor" evidence="15">
    <location>
        <begin position="50"/>
        <end position="100"/>
    </location>
</feature>
<dbReference type="RefSeq" id="XP_028927722.1">
    <property type="nucleotide sequence ID" value="XM_029071889.2"/>
</dbReference>
<dbReference type="Gene3D" id="4.10.410.10">
    <property type="entry name" value="Pancreatic trypsin inhibitor Kunitz domain"/>
    <property type="match status" value="3"/>
</dbReference>
<keyword evidence="5 13" id="KW-0732">Signal</keyword>
<name>A0A6I8NAW5_ORNAN</name>
<evidence type="ECO:0000256" key="4">
    <source>
        <dbReference type="ARBA" id="ARBA00022696"/>
    </source>
</evidence>
<evidence type="ECO:0000256" key="1">
    <source>
        <dbReference type="ARBA" id="ARBA00004613"/>
    </source>
</evidence>
<dbReference type="Ensembl" id="ENSOANT00000066860.1">
    <property type="protein sequence ID" value="ENSOANP00000037925.1"/>
    <property type="gene ID" value="ENSOANG00000047983.1"/>
</dbReference>
<dbReference type="FunFam" id="4.10.410.10:FF:000004">
    <property type="entry name" value="Tissue factor pathway inhibitor"/>
    <property type="match status" value="1"/>
</dbReference>
<protein>
    <recommendedName>
        <fullName evidence="12 13">Tissue factor pathway inhibitor</fullName>
    </recommendedName>
</protein>
<feature type="site" description="Reactive bond" evidence="14">
    <location>
        <begin position="215"/>
        <end position="216"/>
    </location>
</feature>
<dbReference type="PANTHER" id="PTHR10083:SF328">
    <property type="entry name" value="TISSUE FACTOR PATHWAY INHIBITOR"/>
    <property type="match status" value="1"/>
</dbReference>
<dbReference type="CDD" id="cd22614">
    <property type="entry name" value="Kunitz_TFPI1_2-like"/>
    <property type="match status" value="1"/>
</dbReference>
<dbReference type="GO" id="GO:0071383">
    <property type="term" value="P:cellular response to steroid hormone stimulus"/>
    <property type="evidence" value="ECO:0007669"/>
    <property type="project" value="Ensembl"/>
</dbReference>
<dbReference type="SMART" id="SM00131">
    <property type="entry name" value="KU"/>
    <property type="match status" value="3"/>
</dbReference>
<reference evidence="16" key="1">
    <citation type="submission" date="2025-08" db="UniProtKB">
        <authorList>
            <consortium name="Ensembl"/>
        </authorList>
    </citation>
    <scope>IDENTIFICATION</scope>
    <source>
        <strain evidence="16">Glennie</strain>
    </source>
</reference>
<comment type="subcellular location">
    <subcellularLocation>
        <location evidence="1 13">Secreted</location>
    </subcellularLocation>
</comment>
<dbReference type="PANTHER" id="PTHR10083">
    <property type="entry name" value="KUNITZ-TYPE PROTEASE INHIBITOR-RELATED"/>
    <property type="match status" value="1"/>
</dbReference>
<dbReference type="AlphaFoldDB" id="A0A6I8NAW5"/>
<feature type="site" description="Reactive bond" evidence="14">
    <location>
        <begin position="128"/>
        <end position="129"/>
    </location>
</feature>
<evidence type="ECO:0000256" key="12">
    <source>
        <dbReference type="ARBA" id="ARBA00073658"/>
    </source>
</evidence>
<evidence type="ECO:0000256" key="14">
    <source>
        <dbReference type="PIRSR" id="PIRSR001620-1"/>
    </source>
</evidence>
<dbReference type="Bgee" id="ENSOANG00000047983">
    <property type="expression patterns" value="Expressed in ovary and 8 other cell types or tissues"/>
</dbReference>